<dbReference type="AlphaFoldDB" id="A0A9D2H676"/>
<sequence>MTITTTRTPFTRCAIGLAALSVLALTGCGTNADPAGFESGTGTVEESAPTPETTAEAADDVERVEPGFVYDDISKDVTATETIRPENAEIITPSGTLTINSVQEVAAVAPTEIGLDTVDGDDGDPRDYGAAEGESLRIVDVSYMPDEEFPADDAPTTELSIEVGGAQEHLSTLDDQQDHRILVSAAQDGSAQLIVSSEGHDQAVDVLTGERADDEVAAAYYLPTTRQEPHHTFPIDDGALPTKSGTTPEEDVTTTYSFQIDAATLTAWTASDGWADPGQAWLVVDWTYTVTAAHPVISGRIDRFDAALEVTAGDEVVEDTVHDEDKGGDVTGTKSTSVAVPIETTDVALSVSGGAEIDMYSGSGLEMAGSTAVEFSSDPLEISFPRE</sequence>
<dbReference type="PROSITE" id="PS51257">
    <property type="entry name" value="PROKAR_LIPOPROTEIN"/>
    <property type="match status" value="1"/>
</dbReference>
<feature type="signal peptide" evidence="2">
    <location>
        <begin position="1"/>
        <end position="32"/>
    </location>
</feature>
<feature type="region of interest" description="Disordered" evidence="1">
    <location>
        <begin position="36"/>
        <end position="57"/>
    </location>
</feature>
<reference evidence="3" key="2">
    <citation type="submission" date="2021-04" db="EMBL/GenBank/DDBJ databases">
        <authorList>
            <person name="Gilroy R."/>
        </authorList>
    </citation>
    <scope>NUCLEOTIDE SEQUENCE</scope>
    <source>
        <strain evidence="3">ChiHjej8B7-3636</strain>
    </source>
</reference>
<evidence type="ECO:0000256" key="2">
    <source>
        <dbReference type="SAM" id="SignalP"/>
    </source>
</evidence>
<proteinExistence type="predicted"/>
<reference evidence="3" key="1">
    <citation type="journal article" date="2021" name="PeerJ">
        <title>Extensive microbial diversity within the chicken gut microbiome revealed by metagenomics and culture.</title>
        <authorList>
            <person name="Gilroy R."/>
            <person name="Ravi A."/>
            <person name="Getino M."/>
            <person name="Pursley I."/>
            <person name="Horton D.L."/>
            <person name="Alikhan N.F."/>
            <person name="Baker D."/>
            <person name="Gharbi K."/>
            <person name="Hall N."/>
            <person name="Watson M."/>
            <person name="Adriaenssens E.M."/>
            <person name="Foster-Nyarko E."/>
            <person name="Jarju S."/>
            <person name="Secka A."/>
            <person name="Antonio M."/>
            <person name="Oren A."/>
            <person name="Chaudhuri R.R."/>
            <person name="La Ragione R."/>
            <person name="Hildebrand F."/>
            <person name="Pallen M.J."/>
        </authorList>
    </citation>
    <scope>NUCLEOTIDE SEQUENCE</scope>
    <source>
        <strain evidence="3">ChiHjej8B7-3636</strain>
    </source>
</reference>
<comment type="caution">
    <text evidence="3">The sequence shown here is derived from an EMBL/GenBank/DDBJ whole genome shotgun (WGS) entry which is preliminary data.</text>
</comment>
<name>A0A9D2H676_9MICO</name>
<feature type="compositionally biased region" description="Low complexity" evidence="1">
    <location>
        <begin position="43"/>
        <end position="56"/>
    </location>
</feature>
<dbReference type="EMBL" id="DXAM01000092">
    <property type="protein sequence ID" value="HJA04534.1"/>
    <property type="molecule type" value="Genomic_DNA"/>
</dbReference>
<accession>A0A9D2H676</accession>
<dbReference type="Proteomes" id="UP000824220">
    <property type="component" value="Unassembled WGS sequence"/>
</dbReference>
<organism evidence="3 4">
    <name type="scientific">Candidatus Microbacterium stercoravium</name>
    <dbReference type="NCBI Taxonomy" id="2838697"/>
    <lineage>
        <taxon>Bacteria</taxon>
        <taxon>Bacillati</taxon>
        <taxon>Actinomycetota</taxon>
        <taxon>Actinomycetes</taxon>
        <taxon>Micrococcales</taxon>
        <taxon>Microbacteriaceae</taxon>
        <taxon>Microbacterium</taxon>
    </lineage>
</organism>
<evidence type="ECO:0000256" key="1">
    <source>
        <dbReference type="SAM" id="MobiDB-lite"/>
    </source>
</evidence>
<protein>
    <recommendedName>
        <fullName evidence="5">Lipoprotein</fullName>
    </recommendedName>
</protein>
<keyword evidence="2" id="KW-0732">Signal</keyword>
<feature type="region of interest" description="Disordered" evidence="1">
    <location>
        <begin position="228"/>
        <end position="250"/>
    </location>
</feature>
<feature type="chain" id="PRO_5039060289" description="Lipoprotein" evidence="2">
    <location>
        <begin position="33"/>
        <end position="387"/>
    </location>
</feature>
<evidence type="ECO:0008006" key="5">
    <source>
        <dbReference type="Google" id="ProtNLM"/>
    </source>
</evidence>
<evidence type="ECO:0000313" key="3">
    <source>
        <dbReference type="EMBL" id="HJA04534.1"/>
    </source>
</evidence>
<gene>
    <name evidence="3" type="ORF">H9800_06685</name>
</gene>
<evidence type="ECO:0000313" key="4">
    <source>
        <dbReference type="Proteomes" id="UP000824220"/>
    </source>
</evidence>